<dbReference type="RefSeq" id="WP_278228762.1">
    <property type="nucleotide sequence ID" value="NZ_JAOWLY010000003.1"/>
</dbReference>
<proteinExistence type="predicted"/>
<dbReference type="Proteomes" id="UP001152614">
    <property type="component" value="Unassembled WGS sequence"/>
</dbReference>
<evidence type="ECO:0000313" key="2">
    <source>
        <dbReference type="Proteomes" id="UP001152614"/>
    </source>
</evidence>
<dbReference type="AlphaFoldDB" id="A0A9X4NHT0"/>
<dbReference type="Gene3D" id="3.40.50.2000">
    <property type="entry name" value="Glycogen Phosphorylase B"/>
    <property type="match status" value="1"/>
</dbReference>
<gene>
    <name evidence="1" type="ORF">OGZ51_03870</name>
</gene>
<accession>A0A9X4NHT0</accession>
<dbReference type="EMBL" id="JAOWLY010000003">
    <property type="protein sequence ID" value="MDG4983283.1"/>
    <property type="molecule type" value="Genomic_DNA"/>
</dbReference>
<sequence>MNIFFLSHTEDGGIYKVGSHHLSREFSKMGNKVTHISTPISFPQLLIGKGSRSRIDQAKNGAFQDKNGVIQIVDKIPFPLRILNQNVIISHQLISHSILEADFILMDQPLFAPALSKLDLKGKIIYRPTDVYLEGSMVESQKVALKIADGVIATSHTVLNNLNINSDLPKHVEENGVEFYRFYSKPSKINNRDNVVYLGSLDERFDWGLIRYLAIKFSDLKFDLYGTIRNFDPRNNNDENSIILPPNIRLLGPVPYEEVPYILKKYKVGLLPFVNNELNQGRSPMKLYEYLASGLNVVSLRTRTLEQLNLPCVELYDNTKNACIALEKANKLNNSSILGVESAKKQDWSNKTKSILNFMKTIEGT</sequence>
<organism evidence="1 2">
    <name type="scientific">Lactococcus lactis</name>
    <dbReference type="NCBI Taxonomy" id="1358"/>
    <lineage>
        <taxon>Bacteria</taxon>
        <taxon>Bacillati</taxon>
        <taxon>Bacillota</taxon>
        <taxon>Bacilli</taxon>
        <taxon>Lactobacillales</taxon>
        <taxon>Streptococcaceae</taxon>
        <taxon>Lactococcus</taxon>
    </lineage>
</organism>
<evidence type="ECO:0008006" key="3">
    <source>
        <dbReference type="Google" id="ProtNLM"/>
    </source>
</evidence>
<name>A0A9X4NHT0_9LACT</name>
<reference evidence="1" key="1">
    <citation type="submission" date="2022-10" db="EMBL/GenBank/DDBJ databases">
        <authorList>
            <person name="Turner M.S."/>
            <person name="Huang W."/>
        </authorList>
    </citation>
    <scope>NUCLEOTIDE SEQUENCE</scope>
    <source>
        <strain evidence="1">3</strain>
    </source>
</reference>
<evidence type="ECO:0000313" key="1">
    <source>
        <dbReference type="EMBL" id="MDG4983283.1"/>
    </source>
</evidence>
<reference evidence="1" key="2">
    <citation type="journal article" date="2023" name="Food Microbiol.">
        <title>Evaluation of the fermentation potential of lactic acid bacteria isolated from herbs, fruits and vegetables as starter cultures in nut-based milk alternatives.</title>
        <authorList>
            <person name="Huang W."/>
            <person name="Dong A."/>
            <person name="Pham H.T."/>
            <person name="Zhou C."/>
            <person name="Huo Z."/>
            <person name="Watjen A.P."/>
            <person name="Prakash S."/>
            <person name="Bang-Berthelsen C.H."/>
            <person name="Turner M.S."/>
        </authorList>
    </citation>
    <scope>NUCLEOTIDE SEQUENCE</scope>
    <source>
        <strain evidence="1">3</strain>
    </source>
</reference>
<protein>
    <recommendedName>
        <fullName evidence="3">Glycosyltransferase</fullName>
    </recommendedName>
</protein>
<dbReference type="SUPFAM" id="SSF53756">
    <property type="entry name" value="UDP-Glycosyltransferase/glycogen phosphorylase"/>
    <property type="match status" value="1"/>
</dbReference>
<dbReference type="Gene3D" id="3.40.50.11010">
    <property type="match status" value="1"/>
</dbReference>
<comment type="caution">
    <text evidence="1">The sequence shown here is derived from an EMBL/GenBank/DDBJ whole genome shotgun (WGS) entry which is preliminary data.</text>
</comment>